<dbReference type="PROSITE" id="PS00531">
    <property type="entry name" value="RNASE_T2_2"/>
    <property type="match status" value="1"/>
</dbReference>
<protein>
    <submittedName>
        <fullName evidence="3">Uncharacterized protein</fullName>
    </submittedName>
</protein>
<evidence type="ECO:0000313" key="4">
    <source>
        <dbReference type="Proteomes" id="UP000238196"/>
    </source>
</evidence>
<dbReference type="InterPro" id="IPR036430">
    <property type="entry name" value="RNase_T2-like_sf"/>
</dbReference>
<evidence type="ECO:0000256" key="1">
    <source>
        <dbReference type="ARBA" id="ARBA00007469"/>
    </source>
</evidence>
<comment type="caution">
    <text evidence="3">The sequence shown here is derived from an EMBL/GenBank/DDBJ whole genome shotgun (WGS) entry which is preliminary data.</text>
</comment>
<dbReference type="PANTHER" id="PTHR11240">
    <property type="entry name" value="RIBONUCLEASE T2"/>
    <property type="match status" value="1"/>
</dbReference>
<dbReference type="GO" id="GO:0006401">
    <property type="term" value="P:RNA catabolic process"/>
    <property type="evidence" value="ECO:0007669"/>
    <property type="project" value="UniProtKB-ARBA"/>
</dbReference>
<evidence type="ECO:0000256" key="2">
    <source>
        <dbReference type="RuleBase" id="RU004328"/>
    </source>
</evidence>
<organism evidence="3 4">
    <name type="scientific">Proteobacteria bacterium 228</name>
    <dbReference type="NCBI Taxonomy" id="2083153"/>
    <lineage>
        <taxon>Bacteria</taxon>
        <taxon>Pseudomonadati</taxon>
        <taxon>Pseudomonadota</taxon>
    </lineage>
</organism>
<dbReference type="InterPro" id="IPR018188">
    <property type="entry name" value="RNase_T2_His_AS_1"/>
</dbReference>
<proteinExistence type="inferred from homology"/>
<gene>
    <name evidence="3" type="ORF">C4K68_13550</name>
</gene>
<name>A0A2S5KQC2_9PROT</name>
<dbReference type="PROSITE" id="PS00530">
    <property type="entry name" value="RNASE_T2_1"/>
    <property type="match status" value="1"/>
</dbReference>
<dbReference type="AlphaFoldDB" id="A0A2S5KQC2"/>
<evidence type="ECO:0000313" key="3">
    <source>
        <dbReference type="EMBL" id="PPC76855.1"/>
    </source>
</evidence>
<sequence>MLYSPLKRERQRAMSDRRGIMTAPRNIGRLSRVESGWVKVLTAMLMLTLAALLSVPVQADSCSLPGSLPAARMVKVDCQVDAPVTGYVLALSWSPAFCDSAAGQRDSNDFQCRDNQFRWVVHGLWPQNFDAKGARCSQPRHCQATLVDAATVRDNLCIMPGVQLIQGEWQKHGSCAFDAPADYFSDIQQLWQRIQRPPLESLAQGGRIRSAAIKQAFIALNPGLRSDDMLVQAGKNNRFNEIFICLDKQGQFRRCNGNGVPDHVVLQLVQ</sequence>
<accession>A0A2S5KQC2</accession>
<dbReference type="GO" id="GO:0033897">
    <property type="term" value="F:ribonuclease T2 activity"/>
    <property type="evidence" value="ECO:0007669"/>
    <property type="project" value="InterPro"/>
</dbReference>
<dbReference type="Gene3D" id="3.90.730.10">
    <property type="entry name" value="Ribonuclease T2-like"/>
    <property type="match status" value="1"/>
</dbReference>
<dbReference type="InterPro" id="IPR033130">
    <property type="entry name" value="RNase_T2_His_AS_2"/>
</dbReference>
<dbReference type="Proteomes" id="UP000238196">
    <property type="component" value="Unassembled WGS sequence"/>
</dbReference>
<dbReference type="Pfam" id="PF00445">
    <property type="entry name" value="Ribonuclease_T2"/>
    <property type="match status" value="1"/>
</dbReference>
<dbReference type="OrthoDB" id="4720638at2"/>
<reference evidence="3 4" key="1">
    <citation type="submission" date="2018-02" db="EMBL/GenBank/DDBJ databases">
        <title>novel marine gammaproteobacteria from coastal saline agro ecosystem.</title>
        <authorList>
            <person name="Krishnan R."/>
            <person name="Ramesh Kumar N."/>
        </authorList>
    </citation>
    <scope>NUCLEOTIDE SEQUENCE [LARGE SCALE GENOMIC DNA]</scope>
    <source>
        <strain evidence="3 4">228</strain>
    </source>
</reference>
<dbReference type="InterPro" id="IPR001568">
    <property type="entry name" value="RNase_T2-like"/>
</dbReference>
<dbReference type="GO" id="GO:0003723">
    <property type="term" value="F:RNA binding"/>
    <property type="evidence" value="ECO:0007669"/>
    <property type="project" value="InterPro"/>
</dbReference>
<comment type="similarity">
    <text evidence="1 2">Belongs to the RNase T2 family.</text>
</comment>
<dbReference type="EMBL" id="PRLP01000040">
    <property type="protein sequence ID" value="PPC76855.1"/>
    <property type="molecule type" value="Genomic_DNA"/>
</dbReference>
<dbReference type="SUPFAM" id="SSF55895">
    <property type="entry name" value="Ribonuclease Rh-like"/>
    <property type="match status" value="1"/>
</dbReference>
<dbReference type="PANTHER" id="PTHR11240:SF22">
    <property type="entry name" value="RIBONUCLEASE T2"/>
    <property type="match status" value="1"/>
</dbReference>